<evidence type="ECO:0000259" key="10">
    <source>
        <dbReference type="PROSITE" id="PS50011"/>
    </source>
</evidence>
<evidence type="ECO:0000256" key="3">
    <source>
        <dbReference type="ARBA" id="ARBA00022527"/>
    </source>
</evidence>
<evidence type="ECO:0000313" key="11">
    <source>
        <dbReference type="EMBL" id="PWA50796.1"/>
    </source>
</evidence>
<comment type="catalytic activity">
    <reaction evidence="8">
        <text>L-threonyl-[protein] + ATP = O-phospho-L-threonyl-[protein] + ADP + H(+)</text>
        <dbReference type="Rhea" id="RHEA:46608"/>
        <dbReference type="Rhea" id="RHEA-COMP:11060"/>
        <dbReference type="Rhea" id="RHEA-COMP:11605"/>
        <dbReference type="ChEBI" id="CHEBI:15378"/>
        <dbReference type="ChEBI" id="CHEBI:30013"/>
        <dbReference type="ChEBI" id="CHEBI:30616"/>
        <dbReference type="ChEBI" id="CHEBI:61977"/>
        <dbReference type="ChEBI" id="CHEBI:456216"/>
        <dbReference type="EC" id="2.7.11.1"/>
    </reaction>
</comment>
<dbReference type="PANTHER" id="PTHR12209">
    <property type="entry name" value="NON-SPECIFIC SERINE/THREONINE PROTEIN KINASE"/>
    <property type="match status" value="1"/>
</dbReference>
<evidence type="ECO:0000256" key="9">
    <source>
        <dbReference type="ARBA" id="ARBA00048679"/>
    </source>
</evidence>
<dbReference type="Pfam" id="PF01163">
    <property type="entry name" value="RIO1"/>
    <property type="match status" value="1"/>
</dbReference>
<dbReference type="InterPro" id="IPR018934">
    <property type="entry name" value="RIO_dom"/>
</dbReference>
<evidence type="ECO:0000256" key="5">
    <source>
        <dbReference type="ARBA" id="ARBA00022741"/>
    </source>
</evidence>
<dbReference type="InterPro" id="IPR000719">
    <property type="entry name" value="Prot_kinase_dom"/>
</dbReference>
<comment type="similarity">
    <text evidence="1">Belongs to the protein kinase superfamily. BUD32 family.</text>
</comment>
<evidence type="ECO:0000256" key="7">
    <source>
        <dbReference type="ARBA" id="ARBA00022840"/>
    </source>
</evidence>
<dbReference type="GO" id="GO:0004674">
    <property type="term" value="F:protein serine/threonine kinase activity"/>
    <property type="evidence" value="ECO:0007669"/>
    <property type="project" value="UniProtKB-EC"/>
</dbReference>
<keyword evidence="5" id="KW-0547">Nucleotide-binding</keyword>
<dbReference type="Gene3D" id="1.10.510.10">
    <property type="entry name" value="Transferase(Phosphotransferase) domain 1"/>
    <property type="match status" value="1"/>
</dbReference>
<accession>A0A2U1LP66</accession>
<dbReference type="GO" id="GO:0005829">
    <property type="term" value="C:cytosol"/>
    <property type="evidence" value="ECO:0007669"/>
    <property type="project" value="TreeGrafter"/>
</dbReference>
<feature type="domain" description="Protein kinase" evidence="10">
    <location>
        <begin position="1"/>
        <end position="211"/>
    </location>
</feature>
<evidence type="ECO:0000256" key="8">
    <source>
        <dbReference type="ARBA" id="ARBA00047899"/>
    </source>
</evidence>
<keyword evidence="12" id="KW-1185">Reference proteome</keyword>
<dbReference type="Proteomes" id="UP000245207">
    <property type="component" value="Unassembled WGS sequence"/>
</dbReference>
<dbReference type="OrthoDB" id="3399at2759"/>
<dbReference type="GO" id="GO:0070525">
    <property type="term" value="P:tRNA threonylcarbamoyladenosine metabolic process"/>
    <property type="evidence" value="ECO:0007669"/>
    <property type="project" value="TreeGrafter"/>
</dbReference>
<name>A0A2U1LP66_ARTAN</name>
<dbReference type="AlphaFoldDB" id="A0A2U1LP66"/>
<comment type="caution">
    <text evidence="11">The sequence shown here is derived from an EMBL/GenBank/DDBJ whole genome shotgun (WGS) entry which is preliminary data.</text>
</comment>
<evidence type="ECO:0000256" key="4">
    <source>
        <dbReference type="ARBA" id="ARBA00022679"/>
    </source>
</evidence>
<dbReference type="GO" id="GO:0000408">
    <property type="term" value="C:EKC/KEOPS complex"/>
    <property type="evidence" value="ECO:0007669"/>
    <property type="project" value="TreeGrafter"/>
</dbReference>
<protein>
    <recommendedName>
        <fullName evidence="2">non-specific serine/threonine protein kinase</fullName>
        <ecNumber evidence="2">2.7.11.1</ecNumber>
    </recommendedName>
</protein>
<comment type="catalytic activity">
    <reaction evidence="9">
        <text>L-seryl-[protein] + ATP = O-phospho-L-seryl-[protein] + ADP + H(+)</text>
        <dbReference type="Rhea" id="RHEA:17989"/>
        <dbReference type="Rhea" id="RHEA-COMP:9863"/>
        <dbReference type="Rhea" id="RHEA-COMP:11604"/>
        <dbReference type="ChEBI" id="CHEBI:15378"/>
        <dbReference type="ChEBI" id="CHEBI:29999"/>
        <dbReference type="ChEBI" id="CHEBI:30616"/>
        <dbReference type="ChEBI" id="CHEBI:83421"/>
        <dbReference type="ChEBI" id="CHEBI:456216"/>
        <dbReference type="EC" id="2.7.11.1"/>
    </reaction>
</comment>
<dbReference type="EMBL" id="PKPP01008399">
    <property type="protein sequence ID" value="PWA50796.1"/>
    <property type="molecule type" value="Genomic_DNA"/>
</dbReference>
<sequence length="211" mass="23925">MEKTTEGTCGYYSRRRRRTTLKKQKTLRGFVMMNIAKMKSSIIERRANAGNEQARLPKKVLSIRKGIQFNGCLKHFHVYEGKQFCSGLSRLLKFQEETRCLTKARKVGVVTPVLYAVDTISHSLTFEYVEGSVKDHFHEFGLKGVGLDNTDEFALQIGNTIGKLYDGGVFHGDLTTSNMLWHYGKLVLIDFGLSFVSTLPEDKATDLYVLE</sequence>
<dbReference type="GO" id="GO:0005634">
    <property type="term" value="C:nucleus"/>
    <property type="evidence" value="ECO:0007669"/>
    <property type="project" value="TreeGrafter"/>
</dbReference>
<organism evidence="11 12">
    <name type="scientific">Artemisia annua</name>
    <name type="common">Sweet wormwood</name>
    <dbReference type="NCBI Taxonomy" id="35608"/>
    <lineage>
        <taxon>Eukaryota</taxon>
        <taxon>Viridiplantae</taxon>
        <taxon>Streptophyta</taxon>
        <taxon>Embryophyta</taxon>
        <taxon>Tracheophyta</taxon>
        <taxon>Spermatophyta</taxon>
        <taxon>Magnoliopsida</taxon>
        <taxon>eudicotyledons</taxon>
        <taxon>Gunneridae</taxon>
        <taxon>Pentapetalae</taxon>
        <taxon>asterids</taxon>
        <taxon>campanulids</taxon>
        <taxon>Asterales</taxon>
        <taxon>Asteraceae</taxon>
        <taxon>Asteroideae</taxon>
        <taxon>Anthemideae</taxon>
        <taxon>Artemisiinae</taxon>
        <taxon>Artemisia</taxon>
    </lineage>
</organism>
<dbReference type="PROSITE" id="PS50011">
    <property type="entry name" value="PROTEIN_KINASE_DOM"/>
    <property type="match status" value="1"/>
</dbReference>
<keyword evidence="3" id="KW-0723">Serine/threonine-protein kinase</keyword>
<dbReference type="SUPFAM" id="SSF56112">
    <property type="entry name" value="Protein kinase-like (PK-like)"/>
    <property type="match status" value="1"/>
</dbReference>
<dbReference type="STRING" id="35608.A0A2U1LP66"/>
<keyword evidence="4" id="KW-0808">Transferase</keyword>
<proteinExistence type="inferred from homology"/>
<evidence type="ECO:0000256" key="6">
    <source>
        <dbReference type="ARBA" id="ARBA00022777"/>
    </source>
</evidence>
<dbReference type="PANTHER" id="PTHR12209:SF0">
    <property type="entry name" value="EKC_KEOPS COMPLEX SUBUNIT TP53RK"/>
    <property type="match status" value="1"/>
</dbReference>
<evidence type="ECO:0000256" key="2">
    <source>
        <dbReference type="ARBA" id="ARBA00012513"/>
    </source>
</evidence>
<dbReference type="InterPro" id="IPR011009">
    <property type="entry name" value="Kinase-like_dom_sf"/>
</dbReference>
<dbReference type="GO" id="GO:0005524">
    <property type="term" value="F:ATP binding"/>
    <property type="evidence" value="ECO:0007669"/>
    <property type="project" value="UniProtKB-KW"/>
</dbReference>
<keyword evidence="7" id="KW-0067">ATP-binding</keyword>
<keyword evidence="6 11" id="KW-0418">Kinase</keyword>
<reference evidence="11 12" key="1">
    <citation type="journal article" date="2018" name="Mol. Plant">
        <title>The genome of Artemisia annua provides insight into the evolution of Asteraceae family and artemisinin biosynthesis.</title>
        <authorList>
            <person name="Shen Q."/>
            <person name="Zhang L."/>
            <person name="Liao Z."/>
            <person name="Wang S."/>
            <person name="Yan T."/>
            <person name="Shi P."/>
            <person name="Liu M."/>
            <person name="Fu X."/>
            <person name="Pan Q."/>
            <person name="Wang Y."/>
            <person name="Lv Z."/>
            <person name="Lu X."/>
            <person name="Zhang F."/>
            <person name="Jiang W."/>
            <person name="Ma Y."/>
            <person name="Chen M."/>
            <person name="Hao X."/>
            <person name="Li L."/>
            <person name="Tang Y."/>
            <person name="Lv G."/>
            <person name="Zhou Y."/>
            <person name="Sun X."/>
            <person name="Brodelius P.E."/>
            <person name="Rose J.K.C."/>
            <person name="Tang K."/>
        </authorList>
    </citation>
    <scope>NUCLEOTIDE SEQUENCE [LARGE SCALE GENOMIC DNA]</scope>
    <source>
        <strain evidence="12">cv. Huhao1</strain>
        <tissue evidence="11">Leaf</tissue>
    </source>
</reference>
<dbReference type="EC" id="2.7.11.1" evidence="2"/>
<evidence type="ECO:0000256" key="1">
    <source>
        <dbReference type="ARBA" id="ARBA00010630"/>
    </source>
</evidence>
<gene>
    <name evidence="11" type="ORF">CTI12_AA467170</name>
</gene>
<evidence type="ECO:0000313" key="12">
    <source>
        <dbReference type="Proteomes" id="UP000245207"/>
    </source>
</evidence>